<evidence type="ECO:0000313" key="4">
    <source>
        <dbReference type="Proteomes" id="UP000249340"/>
    </source>
</evidence>
<keyword evidence="4" id="KW-1185">Reference proteome</keyword>
<proteinExistence type="predicted"/>
<dbReference type="OrthoDB" id="9829444at2"/>
<dbReference type="InterPro" id="IPR023833">
    <property type="entry name" value="Signal_pept_SipW-depend-type"/>
</dbReference>
<feature type="compositionally biased region" description="Low complexity" evidence="1">
    <location>
        <begin position="21"/>
        <end position="34"/>
    </location>
</feature>
<organism evidence="3 4">
    <name type="scientific">Peterkaempfera bronchialis</name>
    <dbReference type="NCBI Taxonomy" id="2126346"/>
    <lineage>
        <taxon>Bacteria</taxon>
        <taxon>Bacillati</taxon>
        <taxon>Actinomycetota</taxon>
        <taxon>Actinomycetes</taxon>
        <taxon>Kitasatosporales</taxon>
        <taxon>Streptomycetaceae</taxon>
        <taxon>Peterkaempfera</taxon>
    </lineage>
</organism>
<feature type="transmembrane region" description="Helical" evidence="2">
    <location>
        <begin position="197"/>
        <end position="221"/>
    </location>
</feature>
<feature type="compositionally biased region" description="Basic and acidic residues" evidence="1">
    <location>
        <begin position="137"/>
        <end position="147"/>
    </location>
</feature>
<feature type="compositionally biased region" description="Low complexity" evidence="1">
    <location>
        <begin position="158"/>
        <end position="168"/>
    </location>
</feature>
<evidence type="ECO:0000256" key="1">
    <source>
        <dbReference type="SAM" id="MobiDB-lite"/>
    </source>
</evidence>
<name>A0A345T0L0_9ACTN</name>
<keyword evidence="2" id="KW-0472">Membrane</keyword>
<sequence length="423" mass="43881">MHRQGEQRERQGQRARRRGGQQEQRMAGRAQHAGTPGGCAAGAARRPGLRRRGAAEAAKAPHSPGSALRRAPGCGATVRSPRPGSGGRHTDDLPLLPAARPVGRRAVCASRPEALTPVARSILAVRRSPRIVKSGDRRLPRFGDVRGGRTPAQLSSDAAPAGRCGRAAAPPCRVQRRAGGHEGGRDGMSVFRSSRKVAALAGSVSLAAAAVAVTGGTYAWFTDTQNTGSTTVQSGTLTFGSASTAPGPSATDLVPGSPLPTLTAVFTGSGSLSGKVRLALHRDGAEGPAKTFGSPTAGPSSGSVQAVREADLKYFHLHITIERRGSGGRYLGGKEFDIDLDDALAHSLGPNAPQSGDVPYTRTDADYAGFADYFKLDPGDQQRVTVTGRIDEHAGNSIQGRTLVYSLTATLMQLQAPDATVAE</sequence>
<dbReference type="NCBIfam" id="TIGR04088">
    <property type="entry name" value="cognate_SipW"/>
    <property type="match status" value="1"/>
</dbReference>
<keyword evidence="2" id="KW-1133">Transmembrane helix</keyword>
<evidence type="ECO:0000313" key="3">
    <source>
        <dbReference type="EMBL" id="AXI79515.1"/>
    </source>
</evidence>
<dbReference type="Proteomes" id="UP000249340">
    <property type="component" value="Chromosome"/>
</dbReference>
<feature type="compositionally biased region" description="Basic and acidic residues" evidence="1">
    <location>
        <begin position="1"/>
        <end position="12"/>
    </location>
</feature>
<feature type="region of interest" description="Disordered" evidence="1">
    <location>
        <begin position="137"/>
        <end position="168"/>
    </location>
</feature>
<dbReference type="KEGG" id="stri:C7M71_020975"/>
<protein>
    <submittedName>
        <fullName evidence="3">Uncharacterized protein</fullName>
    </submittedName>
</protein>
<feature type="region of interest" description="Disordered" evidence="1">
    <location>
        <begin position="1"/>
        <end position="98"/>
    </location>
</feature>
<dbReference type="EMBL" id="CP031264">
    <property type="protein sequence ID" value="AXI79515.1"/>
    <property type="molecule type" value="Genomic_DNA"/>
</dbReference>
<accession>A0A345T0L0</accession>
<gene>
    <name evidence="3" type="ORF">C7M71_020975</name>
</gene>
<keyword evidence="2" id="KW-0812">Transmembrane</keyword>
<reference evidence="4" key="1">
    <citation type="submission" date="2018-07" db="EMBL/GenBank/DDBJ databases">
        <title>Streptacidiphilus bronchialis DSM 106435 chromosome.</title>
        <authorList>
            <person name="Batra D."/>
            <person name="Gulvik C.A."/>
        </authorList>
    </citation>
    <scope>NUCLEOTIDE SEQUENCE [LARGE SCALE GENOMIC DNA]</scope>
    <source>
        <strain evidence="4">DSM 106435</strain>
    </source>
</reference>
<dbReference type="AlphaFoldDB" id="A0A345T0L0"/>
<evidence type="ECO:0000256" key="2">
    <source>
        <dbReference type="SAM" id="Phobius"/>
    </source>
</evidence>